<reference evidence="1 2" key="1">
    <citation type="submission" date="2019-03" db="EMBL/GenBank/DDBJ databases">
        <title>Single cell metagenomics reveals metabolic interactions within the superorganism composed of flagellate Streblomastix strix and complex community of Bacteroidetes bacteria on its surface.</title>
        <authorList>
            <person name="Treitli S.C."/>
            <person name="Kolisko M."/>
            <person name="Husnik F."/>
            <person name="Keeling P."/>
            <person name="Hampl V."/>
        </authorList>
    </citation>
    <scope>NUCLEOTIDE SEQUENCE [LARGE SCALE GENOMIC DNA]</scope>
    <source>
        <strain evidence="1">ST1C</strain>
    </source>
</reference>
<proteinExistence type="predicted"/>
<protein>
    <submittedName>
        <fullName evidence="1">Uncharacterized protein</fullName>
    </submittedName>
</protein>
<comment type="caution">
    <text evidence="1">The sequence shown here is derived from an EMBL/GenBank/DDBJ whole genome shotgun (WGS) entry which is preliminary data.</text>
</comment>
<evidence type="ECO:0000313" key="2">
    <source>
        <dbReference type="Proteomes" id="UP000324800"/>
    </source>
</evidence>
<accession>A0A5J4WCJ4</accession>
<name>A0A5J4WCJ4_9EUKA</name>
<dbReference type="EMBL" id="SNRW01002557">
    <property type="protein sequence ID" value="KAA6392386.1"/>
    <property type="molecule type" value="Genomic_DNA"/>
</dbReference>
<evidence type="ECO:0000313" key="1">
    <source>
        <dbReference type="EMBL" id="KAA6392386.1"/>
    </source>
</evidence>
<dbReference type="Proteomes" id="UP000324800">
    <property type="component" value="Unassembled WGS sequence"/>
</dbReference>
<dbReference type="AlphaFoldDB" id="A0A5J4WCJ4"/>
<organism evidence="1 2">
    <name type="scientific">Streblomastix strix</name>
    <dbReference type="NCBI Taxonomy" id="222440"/>
    <lineage>
        <taxon>Eukaryota</taxon>
        <taxon>Metamonada</taxon>
        <taxon>Preaxostyla</taxon>
        <taxon>Oxymonadida</taxon>
        <taxon>Streblomastigidae</taxon>
        <taxon>Streblomastix</taxon>
    </lineage>
</organism>
<sequence length="170" mass="20752">MKLQRTDSGKQFKFHSYIYNRRFRHHYETEIQILKMRKNLNEKSKPKDHENIMQKFIIDVVWRTVYSRKKGEDFIFNADNYTQLWALIIYEEEKDIEVVMEEPLMRYNSCTSKKYKKKEIVRVDEVLIKNVSIFIIDIVLRNSIEKLYRVKKDFVRLSDQLESDIGPEDF</sequence>
<gene>
    <name evidence="1" type="ORF">EZS28_012088</name>
</gene>